<protein>
    <recommendedName>
        <fullName evidence="5">Serine/threonine-protein phosphatase</fullName>
        <ecNumber evidence="5">3.1.3.16</ecNumber>
    </recommendedName>
</protein>
<name>A0A9Q5N7N2_SANBA</name>
<keyword evidence="3" id="KW-0464">Manganese</keyword>
<dbReference type="GO" id="GO:0046872">
    <property type="term" value="F:metal ion binding"/>
    <property type="evidence" value="ECO:0007669"/>
    <property type="project" value="UniProtKB-KW"/>
</dbReference>
<feature type="domain" description="Serine/threonine specific protein phosphatases" evidence="6">
    <location>
        <begin position="109"/>
        <end position="114"/>
    </location>
</feature>
<dbReference type="InterPro" id="IPR006186">
    <property type="entry name" value="Ser/Thr-sp_prot-phosphatase"/>
</dbReference>
<dbReference type="EMBL" id="LNZH02000217">
    <property type="protein sequence ID" value="OCB83869.1"/>
    <property type="molecule type" value="Genomic_DNA"/>
</dbReference>
<dbReference type="SMART" id="SM00156">
    <property type="entry name" value="PP2Ac"/>
    <property type="match status" value="1"/>
</dbReference>
<keyword evidence="8" id="KW-1185">Reference proteome</keyword>
<evidence type="ECO:0000256" key="1">
    <source>
        <dbReference type="ARBA" id="ARBA00022723"/>
    </source>
</evidence>
<proteinExistence type="inferred from homology"/>
<comment type="catalytic activity">
    <reaction evidence="4 5">
        <text>O-phospho-L-threonyl-[protein] + H2O = L-threonyl-[protein] + phosphate</text>
        <dbReference type="Rhea" id="RHEA:47004"/>
        <dbReference type="Rhea" id="RHEA-COMP:11060"/>
        <dbReference type="Rhea" id="RHEA-COMP:11605"/>
        <dbReference type="ChEBI" id="CHEBI:15377"/>
        <dbReference type="ChEBI" id="CHEBI:30013"/>
        <dbReference type="ChEBI" id="CHEBI:43474"/>
        <dbReference type="ChEBI" id="CHEBI:61977"/>
        <dbReference type="EC" id="3.1.3.16"/>
    </reaction>
</comment>
<sequence>MPSDLDNQITQLIRCEPISEEQVKQLCLKAREILIEEGNVQVVDSPVTICGDIHGQFWDMMELFKVGGFCPDTNYLFMGDFVDRGFYSVETFLLLLAYKVRYPDRITLIRGNHESRQITQVYGFYDECQRKYGSANVWRYCCEVFDYLALGAIVDGRVFCIHGGLSPNLQGIDQIRAIDRKQEVPHDGPMCDLLWSDPDDIQGWGLSPRGAGFLFGGDVTKAFAHNNAIDLIARAHQLAMEGYKLICGNVASILELDENLAQEYKVFQHAPSVPTVDAVFTTQYGPSLDGLEAKYLVWSIFGDFFDVFSGDIGRMDADSPTTTQLQRETAEPRKGLLTKDCDAESDSGYYSELSHLPTRPRRVVQERKTIFFPVSVSSGLGFTYGLKDILLSRSPCSSDETVGGIACKEAADFGAGKIVKSIELQNQSYSQSPILPDLLKLAKKTKPRLNAKRRTLSHVQLVKVTRPIEYFSKRTELMWLFSSFFKTIITLRIHGIEHRNISLENLAIAPRPGLFGEGIITSYDDLRDSSRQLKPRFIYTMTSRHMLTDLVHNPKRHNSLESLLLCLLWIVTTRDGAKNQKREEGFFRGFSFCQTELYRWHKRDWFDENSRRKRSSRKLSVMTNKRCFNDRVLNDIHPHFNKFKDFLRVLRALIYDPQWEETRNLLGDPDPAKYLTERSLIEMYVHIIEDASGMDPTALDRALATVPARSDKATVIRAYTDDLPPEVFKLVKEGLNEERIEVVKCGRDVQDKDYFLPYISEKTPYVHATDWTVWWGKIVFGDTIKFQSVDWLCNAKVEIVKGLKPDAVSSWKYAMDRFLAIMRRENRNIESKDPSPDTIFDTKVFRDAASSICASLKDQLKEEEKTKVFLLHVHFAHRMLEDLMVAFEILAKLNILWKYRSEAVHSIELLLKLDENRDAAWTQAISETAEADIIPDIMMKQKGLVRIFELMKAKNLH</sequence>
<reference evidence="7" key="1">
    <citation type="submission" date="2016-06" db="EMBL/GenBank/DDBJ databases">
        <title>Draft Genome sequence of the fungus Inonotus baumii.</title>
        <authorList>
            <person name="Zhu H."/>
            <person name="Lin W."/>
        </authorList>
    </citation>
    <scope>NUCLEOTIDE SEQUENCE</scope>
    <source>
        <strain evidence="7">821</strain>
    </source>
</reference>
<evidence type="ECO:0000313" key="8">
    <source>
        <dbReference type="Proteomes" id="UP000757232"/>
    </source>
</evidence>
<dbReference type="InterPro" id="IPR004843">
    <property type="entry name" value="Calcineurin-like_PHP"/>
</dbReference>
<evidence type="ECO:0000259" key="6">
    <source>
        <dbReference type="PROSITE" id="PS00125"/>
    </source>
</evidence>
<dbReference type="Proteomes" id="UP000757232">
    <property type="component" value="Unassembled WGS sequence"/>
</dbReference>
<dbReference type="EC" id="3.1.3.16" evidence="5"/>
<keyword evidence="1" id="KW-0479">Metal-binding</keyword>
<evidence type="ECO:0000256" key="3">
    <source>
        <dbReference type="ARBA" id="ARBA00023211"/>
    </source>
</evidence>
<dbReference type="AlphaFoldDB" id="A0A9Q5N7N2"/>
<keyword evidence="2 5" id="KW-0378">Hydrolase</keyword>
<dbReference type="Pfam" id="PF00149">
    <property type="entry name" value="Metallophos"/>
    <property type="match status" value="1"/>
</dbReference>
<comment type="caution">
    <text evidence="7">The sequence shown here is derived from an EMBL/GenBank/DDBJ whole genome shotgun (WGS) entry which is preliminary data.</text>
</comment>
<dbReference type="SUPFAM" id="SSF56300">
    <property type="entry name" value="Metallo-dependent phosphatases"/>
    <property type="match status" value="1"/>
</dbReference>
<dbReference type="Gene3D" id="3.60.21.10">
    <property type="match status" value="1"/>
</dbReference>
<gene>
    <name evidence="7" type="ORF">A7U60_g9075</name>
</gene>
<dbReference type="PANTHER" id="PTHR45619">
    <property type="entry name" value="SERINE/THREONINE-PROTEIN PHOSPHATASE PP2A-RELATED"/>
    <property type="match status" value="1"/>
</dbReference>
<evidence type="ECO:0000256" key="4">
    <source>
        <dbReference type="ARBA" id="ARBA00048336"/>
    </source>
</evidence>
<comment type="similarity">
    <text evidence="5">Belongs to the PPP phosphatase family.</text>
</comment>
<dbReference type="CDD" id="cd07415">
    <property type="entry name" value="MPP_PP2A_PP4_PP6"/>
    <property type="match status" value="1"/>
</dbReference>
<accession>A0A9Q5N7N2</accession>
<evidence type="ECO:0000313" key="7">
    <source>
        <dbReference type="EMBL" id="OCB83869.1"/>
    </source>
</evidence>
<dbReference type="InterPro" id="IPR047129">
    <property type="entry name" value="PPA2-like"/>
</dbReference>
<dbReference type="OrthoDB" id="1930084at2759"/>
<dbReference type="PRINTS" id="PR00114">
    <property type="entry name" value="STPHPHTASE"/>
</dbReference>
<dbReference type="GO" id="GO:0004722">
    <property type="term" value="F:protein serine/threonine phosphatase activity"/>
    <property type="evidence" value="ECO:0007669"/>
    <property type="project" value="UniProtKB-EC"/>
</dbReference>
<organism evidence="7 8">
    <name type="scientific">Sanghuangporus baumii</name>
    <name type="common">Phellinus baumii</name>
    <dbReference type="NCBI Taxonomy" id="108892"/>
    <lineage>
        <taxon>Eukaryota</taxon>
        <taxon>Fungi</taxon>
        <taxon>Dikarya</taxon>
        <taxon>Basidiomycota</taxon>
        <taxon>Agaricomycotina</taxon>
        <taxon>Agaricomycetes</taxon>
        <taxon>Hymenochaetales</taxon>
        <taxon>Hymenochaetaceae</taxon>
        <taxon>Sanghuangporus</taxon>
    </lineage>
</organism>
<dbReference type="InterPro" id="IPR029052">
    <property type="entry name" value="Metallo-depent_PP-like"/>
</dbReference>
<evidence type="ECO:0000256" key="2">
    <source>
        <dbReference type="ARBA" id="ARBA00022801"/>
    </source>
</evidence>
<evidence type="ECO:0000256" key="5">
    <source>
        <dbReference type="RuleBase" id="RU004273"/>
    </source>
</evidence>
<dbReference type="PROSITE" id="PS00125">
    <property type="entry name" value="SER_THR_PHOSPHATASE"/>
    <property type="match status" value="1"/>
</dbReference>